<feature type="region of interest" description="Disordered" evidence="1">
    <location>
        <begin position="1"/>
        <end position="37"/>
    </location>
</feature>
<proteinExistence type="predicted"/>
<evidence type="ECO:0000256" key="1">
    <source>
        <dbReference type="SAM" id="MobiDB-lite"/>
    </source>
</evidence>
<name>A0A9N9BJ06_9GLOM</name>
<organism evidence="3 4">
    <name type="scientific">Cetraspora pellucida</name>
    <dbReference type="NCBI Taxonomy" id="1433469"/>
    <lineage>
        <taxon>Eukaryota</taxon>
        <taxon>Fungi</taxon>
        <taxon>Fungi incertae sedis</taxon>
        <taxon>Mucoromycota</taxon>
        <taxon>Glomeromycotina</taxon>
        <taxon>Glomeromycetes</taxon>
        <taxon>Diversisporales</taxon>
        <taxon>Gigasporaceae</taxon>
        <taxon>Cetraspora</taxon>
    </lineage>
</organism>
<feature type="domain" description="C2H2-type" evidence="2">
    <location>
        <begin position="457"/>
        <end position="479"/>
    </location>
</feature>
<sequence length="535" mass="60481">MSCPISSLVLNSPNENDVSNEPTNNRSSLNEENISGSKKSKKRTLSIYDYLKINENGTHTTAINLYSNIQITEDLALSTSSSSCTAILTTIPIKEEIRNNATAQKQIASSKEIAKKKLKKVVRYDKSGRPSFLLQHLDLLEHIHDSVEYELADARRPVAGVLRDKTKYHPDGHYCLASVKGARQFAQTFAEFSVIISQDDKAKISLGIAAIGRTFHILQSSSQPVQIPNHDFVHGSNQKLIPSVYLIIKPSEANDNLRTRQVAIFVWPQWSIGTSSITHMEDLTCLVLDNQYSEALKVNGDIKPIWILLVDDGPDENPRHLKNIESYCKIFKKFDLDYLSIRTHAPGQSKYNPVEKGIATLSSKLAGVVLPIDHFGKHFDSQGRVINNELANKNFHYAGSMLSDIWSRDPIFGKYVKTTYVDKITNPFVNIYFELFKVPKYDAHCPSIDQTTYSRLCCLICHKYFSTLSYVAKHKCLQHLSTHGRPKKKPKNSESIAEFVLITNSATMEDLNLPFLQQNENEFFNECRKCFSDIE</sequence>
<dbReference type="InterPro" id="IPR013087">
    <property type="entry name" value="Znf_C2H2_type"/>
</dbReference>
<accession>A0A9N9BJ06</accession>
<dbReference type="OrthoDB" id="2396850at2759"/>
<dbReference type="Proteomes" id="UP000789759">
    <property type="component" value="Unassembled WGS sequence"/>
</dbReference>
<comment type="caution">
    <text evidence="3">The sequence shown here is derived from an EMBL/GenBank/DDBJ whole genome shotgun (WGS) entry which is preliminary data.</text>
</comment>
<dbReference type="EMBL" id="CAJVQA010003159">
    <property type="protein sequence ID" value="CAG8568014.1"/>
    <property type="molecule type" value="Genomic_DNA"/>
</dbReference>
<dbReference type="PROSITE" id="PS00028">
    <property type="entry name" value="ZINC_FINGER_C2H2_1"/>
    <property type="match status" value="1"/>
</dbReference>
<dbReference type="PANTHER" id="PTHR46954">
    <property type="entry name" value="C2H2-TYPE DOMAIN-CONTAINING PROTEIN"/>
    <property type="match status" value="1"/>
</dbReference>
<protein>
    <submittedName>
        <fullName evidence="3">12107_t:CDS:1</fullName>
    </submittedName>
</protein>
<evidence type="ECO:0000259" key="2">
    <source>
        <dbReference type="PROSITE" id="PS00028"/>
    </source>
</evidence>
<keyword evidence="4" id="KW-1185">Reference proteome</keyword>
<gene>
    <name evidence="3" type="ORF">CPELLU_LOCUS5520</name>
</gene>
<evidence type="ECO:0000313" key="3">
    <source>
        <dbReference type="EMBL" id="CAG8568014.1"/>
    </source>
</evidence>
<dbReference type="PANTHER" id="PTHR46954:SF1">
    <property type="entry name" value="C2H2-TYPE DOMAIN-CONTAINING PROTEIN"/>
    <property type="match status" value="1"/>
</dbReference>
<reference evidence="3" key="1">
    <citation type="submission" date="2021-06" db="EMBL/GenBank/DDBJ databases">
        <authorList>
            <person name="Kallberg Y."/>
            <person name="Tangrot J."/>
            <person name="Rosling A."/>
        </authorList>
    </citation>
    <scope>NUCLEOTIDE SEQUENCE</scope>
    <source>
        <strain evidence="3">FL966</strain>
    </source>
</reference>
<evidence type="ECO:0000313" key="4">
    <source>
        <dbReference type="Proteomes" id="UP000789759"/>
    </source>
</evidence>
<dbReference type="AlphaFoldDB" id="A0A9N9BJ06"/>